<dbReference type="GO" id="GO:0141153">
    <property type="term" value="F:glycerol-3-phosphate dehydrogenase (NADP+) activity"/>
    <property type="evidence" value="ECO:0007669"/>
    <property type="project" value="RHEA"/>
</dbReference>
<feature type="binding site" evidence="16">
    <location>
        <begin position="3"/>
        <end position="8"/>
    </location>
    <ligand>
        <name>NAD(+)</name>
        <dbReference type="ChEBI" id="CHEBI:57540"/>
    </ligand>
</feature>
<feature type="domain" description="Glycerol-3-phosphate dehydrogenase NAD-dependent C-terminal" evidence="19">
    <location>
        <begin position="175"/>
        <end position="316"/>
    </location>
</feature>
<dbReference type="SUPFAM" id="SSF51735">
    <property type="entry name" value="NAD(P)-binding Rossmann-fold domains"/>
    <property type="match status" value="1"/>
</dbReference>
<keyword evidence="13" id="KW-0963">Cytoplasm</keyword>
<feature type="binding site" evidence="13">
    <location>
        <position position="250"/>
    </location>
    <ligand>
        <name>sn-glycerol 3-phosphate</name>
        <dbReference type="ChEBI" id="CHEBI:57597"/>
    </ligand>
</feature>
<feature type="binding site" evidence="13">
    <location>
        <position position="277"/>
    </location>
    <ligand>
        <name>NADPH</name>
        <dbReference type="ChEBI" id="CHEBI:57783"/>
    </ligand>
</feature>
<feature type="binding site" evidence="15">
    <location>
        <begin position="250"/>
        <end position="251"/>
    </location>
    <ligand>
        <name>substrate</name>
    </ligand>
</feature>
<feature type="binding site" evidence="13">
    <location>
        <position position="250"/>
    </location>
    <ligand>
        <name>NADPH</name>
        <dbReference type="ChEBI" id="CHEBI:57783"/>
    </ligand>
</feature>
<dbReference type="InterPro" id="IPR006109">
    <property type="entry name" value="G3P_DH_NAD-dep_C"/>
</dbReference>
<dbReference type="FunFam" id="3.40.50.720:FF:000019">
    <property type="entry name" value="Glycerol-3-phosphate dehydrogenase [NAD(P)+]"/>
    <property type="match status" value="1"/>
</dbReference>
<dbReference type="PANTHER" id="PTHR11728">
    <property type="entry name" value="GLYCEROL-3-PHOSPHATE DEHYDROGENASE"/>
    <property type="match status" value="1"/>
</dbReference>
<evidence type="ECO:0000256" key="7">
    <source>
        <dbReference type="ARBA" id="ARBA00023209"/>
    </source>
</evidence>
<evidence type="ECO:0000256" key="4">
    <source>
        <dbReference type="ARBA" id="ARBA00023002"/>
    </source>
</evidence>
<keyword evidence="6 13" id="KW-0443">Lipid metabolism</keyword>
<keyword evidence="7 13" id="KW-0594">Phospholipid biosynthesis</keyword>
<feature type="domain" description="Glycerol-3-phosphate dehydrogenase NAD-dependent N-terminal" evidence="18">
    <location>
        <begin position="1"/>
        <end position="154"/>
    </location>
</feature>
<reference evidence="20 21" key="1">
    <citation type="submission" date="2016-10" db="EMBL/GenBank/DDBJ databases">
        <authorList>
            <person name="de Groot N.N."/>
        </authorList>
    </citation>
    <scope>NUCLEOTIDE SEQUENCE [LARGE SCALE GENOMIC DNA]</scope>
    <source>
        <strain evidence="21">P4-7,KCTC 19426,CECT 7604</strain>
    </source>
</reference>
<dbReference type="Pfam" id="PF07479">
    <property type="entry name" value="NAD_Gly3P_dh_C"/>
    <property type="match status" value="1"/>
</dbReference>
<evidence type="ECO:0000256" key="8">
    <source>
        <dbReference type="ARBA" id="ARBA00023264"/>
    </source>
</evidence>
<feature type="binding site" evidence="16">
    <location>
        <position position="250"/>
    </location>
    <ligand>
        <name>NAD(+)</name>
        <dbReference type="ChEBI" id="CHEBI:57540"/>
    </ligand>
</feature>
<dbReference type="InterPro" id="IPR006168">
    <property type="entry name" value="G3P_DH_NAD-dep"/>
</dbReference>
<evidence type="ECO:0000256" key="13">
    <source>
        <dbReference type="HAMAP-Rule" id="MF_00394"/>
    </source>
</evidence>
<evidence type="ECO:0000313" key="20">
    <source>
        <dbReference type="EMBL" id="SDO23490.1"/>
    </source>
</evidence>
<dbReference type="NCBIfam" id="NF000940">
    <property type="entry name" value="PRK00094.1-2"/>
    <property type="match status" value="1"/>
</dbReference>
<dbReference type="EMBL" id="LT629710">
    <property type="protein sequence ID" value="SDO23490.1"/>
    <property type="molecule type" value="Genomic_DNA"/>
</dbReference>
<evidence type="ECO:0000313" key="21">
    <source>
        <dbReference type="Proteomes" id="UP000198741"/>
    </source>
</evidence>
<dbReference type="STRING" id="1090615.SAMN04515671_0244"/>
<feature type="active site" description="Proton acceptor" evidence="13 14">
    <location>
        <position position="186"/>
    </location>
</feature>
<feature type="binding site" evidence="13">
    <location>
        <position position="131"/>
    </location>
    <ligand>
        <name>sn-glycerol 3-phosphate</name>
        <dbReference type="ChEBI" id="CHEBI:57597"/>
    </ligand>
</feature>
<feature type="binding site" evidence="16">
    <location>
        <position position="135"/>
    </location>
    <ligand>
        <name>NAD(+)</name>
        <dbReference type="ChEBI" id="CHEBI:57540"/>
    </ligand>
</feature>
<dbReference type="InterPro" id="IPR013328">
    <property type="entry name" value="6PGD_dom2"/>
</dbReference>
<dbReference type="SUPFAM" id="SSF48179">
    <property type="entry name" value="6-phosphogluconate dehydrogenase C-terminal domain-like"/>
    <property type="match status" value="1"/>
</dbReference>
<evidence type="ECO:0000256" key="2">
    <source>
        <dbReference type="ARBA" id="ARBA00022516"/>
    </source>
</evidence>
<feature type="binding site" evidence="13">
    <location>
        <position position="44"/>
    </location>
    <ligand>
        <name>NADPH</name>
        <dbReference type="ChEBI" id="CHEBI:57783"/>
    </ligand>
</feature>
<comment type="catalytic activity">
    <reaction evidence="9">
        <text>sn-glycerol 3-phosphate + NADP(+) = dihydroxyacetone phosphate + NADPH + H(+)</text>
        <dbReference type="Rhea" id="RHEA:11096"/>
        <dbReference type="ChEBI" id="CHEBI:15378"/>
        <dbReference type="ChEBI" id="CHEBI:57597"/>
        <dbReference type="ChEBI" id="CHEBI:57642"/>
        <dbReference type="ChEBI" id="CHEBI:57783"/>
        <dbReference type="ChEBI" id="CHEBI:58349"/>
        <dbReference type="EC" id="1.1.1.94"/>
    </reaction>
    <physiologicalReaction direction="right-to-left" evidence="9">
        <dbReference type="Rhea" id="RHEA:11098"/>
    </physiologicalReaction>
</comment>
<comment type="caution">
    <text evidence="13">Lacks conserved residue(s) required for the propagation of feature annotation.</text>
</comment>
<name>A0A1H0HX47_9ACTN</name>
<dbReference type="FunFam" id="1.10.1040.10:FF:000001">
    <property type="entry name" value="Glycerol-3-phosphate dehydrogenase [NAD(P)+]"/>
    <property type="match status" value="1"/>
</dbReference>
<dbReference type="GO" id="GO:0046167">
    <property type="term" value="P:glycerol-3-phosphate biosynthetic process"/>
    <property type="evidence" value="ECO:0007669"/>
    <property type="project" value="UniProtKB-UniRule"/>
</dbReference>
<feature type="binding site" evidence="13">
    <location>
        <position position="251"/>
    </location>
    <ligand>
        <name>sn-glycerol 3-phosphate</name>
        <dbReference type="ChEBI" id="CHEBI:57597"/>
    </ligand>
</feature>
<organism evidence="20 21">
    <name type="scientific">Nakamurella panacisegetis</name>
    <dbReference type="NCBI Taxonomy" id="1090615"/>
    <lineage>
        <taxon>Bacteria</taxon>
        <taxon>Bacillati</taxon>
        <taxon>Actinomycetota</taxon>
        <taxon>Actinomycetes</taxon>
        <taxon>Nakamurellales</taxon>
        <taxon>Nakamurellaceae</taxon>
        <taxon>Nakamurella</taxon>
    </lineage>
</organism>
<dbReference type="PANTHER" id="PTHR11728:SF1">
    <property type="entry name" value="GLYCEROL-3-PHOSPHATE DEHYDROGENASE [NAD(+)] 2, CHLOROPLASTIC"/>
    <property type="match status" value="1"/>
</dbReference>
<dbReference type="Pfam" id="PF01210">
    <property type="entry name" value="NAD_Gly3P_dh_N"/>
    <property type="match status" value="1"/>
</dbReference>
<feature type="binding site" evidence="13">
    <location>
        <position position="28"/>
    </location>
    <ligand>
        <name>NADPH</name>
        <dbReference type="ChEBI" id="CHEBI:57783"/>
    </ligand>
</feature>
<protein>
    <recommendedName>
        <fullName evidence="11 13">Glycerol-3-phosphate dehydrogenase [NAD(P)+]</fullName>
        <ecNumber evidence="10 13">1.1.1.94</ecNumber>
    </recommendedName>
    <alternativeName>
        <fullName evidence="13">NAD(P)(+)-dependent glycerol-3-phosphate dehydrogenase</fullName>
    </alternativeName>
    <alternativeName>
        <fullName evidence="12 13">NAD(P)H-dependent dihydroxyacetone-phosphate reductase</fullName>
    </alternativeName>
</protein>
<dbReference type="GO" id="GO:0005829">
    <property type="term" value="C:cytosol"/>
    <property type="evidence" value="ECO:0007669"/>
    <property type="project" value="TreeGrafter"/>
</dbReference>
<dbReference type="Proteomes" id="UP000198741">
    <property type="component" value="Chromosome I"/>
</dbReference>
<feature type="binding site" evidence="13">
    <location>
        <position position="101"/>
    </location>
    <ligand>
        <name>NADPH</name>
        <dbReference type="ChEBI" id="CHEBI:57783"/>
    </ligand>
</feature>
<keyword evidence="8 13" id="KW-1208">Phospholipid metabolism</keyword>
<dbReference type="UniPathway" id="UPA00940"/>
<feature type="binding site" evidence="13">
    <location>
        <position position="135"/>
    </location>
    <ligand>
        <name>NADPH</name>
        <dbReference type="ChEBI" id="CHEBI:57783"/>
    </ligand>
</feature>
<gene>
    <name evidence="13" type="primary">gpsA</name>
    <name evidence="20" type="ORF">SAMN04515671_0244</name>
</gene>
<evidence type="ECO:0000259" key="18">
    <source>
        <dbReference type="Pfam" id="PF01210"/>
    </source>
</evidence>
<comment type="similarity">
    <text evidence="1 13 17">Belongs to the NAD-dependent glycerol-3-phosphate dehydrogenase family.</text>
</comment>
<dbReference type="PRINTS" id="PR00077">
    <property type="entry name" value="GPDHDRGNASE"/>
</dbReference>
<evidence type="ECO:0000256" key="5">
    <source>
        <dbReference type="ARBA" id="ARBA00023027"/>
    </source>
</evidence>
<comment type="catalytic activity">
    <reaction evidence="13">
        <text>sn-glycerol 3-phosphate + NAD(+) = dihydroxyacetone phosphate + NADH + H(+)</text>
        <dbReference type="Rhea" id="RHEA:11092"/>
        <dbReference type="ChEBI" id="CHEBI:15378"/>
        <dbReference type="ChEBI" id="CHEBI:57540"/>
        <dbReference type="ChEBI" id="CHEBI:57597"/>
        <dbReference type="ChEBI" id="CHEBI:57642"/>
        <dbReference type="ChEBI" id="CHEBI:57945"/>
        <dbReference type="EC" id="1.1.1.94"/>
    </reaction>
</comment>
<keyword evidence="5 13" id="KW-0520">NAD</keyword>
<dbReference type="GO" id="GO:0008654">
    <property type="term" value="P:phospholipid biosynthetic process"/>
    <property type="evidence" value="ECO:0007669"/>
    <property type="project" value="UniProtKB-KW"/>
</dbReference>
<evidence type="ECO:0000256" key="11">
    <source>
        <dbReference type="ARBA" id="ARBA00069372"/>
    </source>
</evidence>
<evidence type="ECO:0000256" key="14">
    <source>
        <dbReference type="PIRSR" id="PIRSR000114-1"/>
    </source>
</evidence>
<dbReference type="Gene3D" id="1.10.1040.10">
    <property type="entry name" value="N-(1-d-carboxylethyl)-l-norvaline Dehydrogenase, domain 2"/>
    <property type="match status" value="1"/>
</dbReference>
<evidence type="ECO:0000256" key="12">
    <source>
        <dbReference type="ARBA" id="ARBA00080511"/>
    </source>
</evidence>
<keyword evidence="2 13" id="KW-0444">Lipid biosynthesis</keyword>
<feature type="binding site" evidence="13">
    <location>
        <position position="101"/>
    </location>
    <ligand>
        <name>sn-glycerol 3-phosphate</name>
        <dbReference type="ChEBI" id="CHEBI:57597"/>
    </ligand>
</feature>
<accession>A0A1H0HX47</accession>
<dbReference type="AlphaFoldDB" id="A0A1H0HX47"/>
<evidence type="ECO:0000256" key="17">
    <source>
        <dbReference type="RuleBase" id="RU000437"/>
    </source>
</evidence>
<dbReference type="InterPro" id="IPR036291">
    <property type="entry name" value="NAD(P)-bd_dom_sf"/>
</dbReference>
<keyword evidence="21" id="KW-1185">Reference proteome</keyword>
<evidence type="ECO:0000256" key="9">
    <source>
        <dbReference type="ARBA" id="ARBA00052716"/>
    </source>
</evidence>
<keyword evidence="3 13" id="KW-0521">NADP</keyword>
<evidence type="ECO:0000256" key="15">
    <source>
        <dbReference type="PIRSR" id="PIRSR000114-2"/>
    </source>
</evidence>
<feature type="binding site" evidence="13">
    <location>
        <position position="239"/>
    </location>
    <ligand>
        <name>sn-glycerol 3-phosphate</name>
        <dbReference type="ChEBI" id="CHEBI:57597"/>
    </ligand>
</feature>
<feature type="binding site" evidence="13">
    <location>
        <position position="7"/>
    </location>
    <ligand>
        <name>NADPH</name>
        <dbReference type="ChEBI" id="CHEBI:57783"/>
    </ligand>
</feature>
<dbReference type="GO" id="GO:0006650">
    <property type="term" value="P:glycerophospholipid metabolic process"/>
    <property type="evidence" value="ECO:0007669"/>
    <property type="project" value="UniProtKB-UniRule"/>
</dbReference>
<sequence length="327" mass="34007">MLGAGSWGTTYAKVLADAGRDVVLWARRESVAAGIRASRTNEAYLRGIVLPDNLYATSDVDEALDGVDAVALGVPSQSMRENLTVFRDSIPVGVPVISLAKGVEIGTGLRMSEVISRVGHIEEPRVVVLTGPNLAVEIAQNRPTASVLACVDHAIAVQVQKACATGYFRPYTITDVIGAEIAGTGKNVIALACGIADGLQLGLNTAASLMTRGLNELSRLGQALGADPATFAGLAGLGDLVATCSSPLSRNRTLGGRLAVGMGLDAAVAAAGGQVAEGVVSCRSMRDLAHRHGIDMPITEAVFNVCYRHMAPADMIRSLMDRPHTPE</sequence>
<feature type="binding site" evidence="13">
    <location>
        <position position="275"/>
    </location>
    <ligand>
        <name>NADPH</name>
        <dbReference type="ChEBI" id="CHEBI:57783"/>
    </ligand>
</feature>
<feature type="binding site" evidence="13">
    <location>
        <position position="249"/>
    </location>
    <ligand>
        <name>sn-glycerol 3-phosphate</name>
        <dbReference type="ChEBI" id="CHEBI:57597"/>
    </ligand>
</feature>
<dbReference type="GO" id="GO:0141152">
    <property type="term" value="F:glycerol-3-phosphate dehydrogenase (NAD+) activity"/>
    <property type="evidence" value="ECO:0007669"/>
    <property type="project" value="RHEA"/>
</dbReference>
<dbReference type="GO" id="GO:0046168">
    <property type="term" value="P:glycerol-3-phosphate catabolic process"/>
    <property type="evidence" value="ECO:0007669"/>
    <property type="project" value="InterPro"/>
</dbReference>
<comment type="subcellular location">
    <subcellularLocation>
        <location evidence="13">Cytoplasm</location>
    </subcellularLocation>
</comment>
<evidence type="ECO:0000256" key="16">
    <source>
        <dbReference type="PIRSR" id="PIRSR000114-3"/>
    </source>
</evidence>
<feature type="binding site" evidence="13">
    <location>
        <position position="27"/>
    </location>
    <ligand>
        <name>NADPH</name>
        <dbReference type="ChEBI" id="CHEBI:57783"/>
    </ligand>
</feature>
<evidence type="ECO:0000256" key="1">
    <source>
        <dbReference type="ARBA" id="ARBA00011009"/>
    </source>
</evidence>
<comment type="function">
    <text evidence="13">Catalyzes the reduction of the glycolytic intermediate dihydroxyacetone phosphate (DHAP) to sn-glycerol 3-phosphate (G3P), the key precursor for phospholipid synthesis.</text>
</comment>
<proteinExistence type="inferred from homology"/>
<feature type="binding site" evidence="15">
    <location>
        <position position="101"/>
    </location>
    <ligand>
        <name>substrate</name>
    </ligand>
</feature>
<dbReference type="PIRSF" id="PIRSF000114">
    <property type="entry name" value="Glycerol-3-P_dh"/>
    <property type="match status" value="1"/>
</dbReference>
<keyword evidence="13" id="KW-0547">Nucleotide-binding</keyword>
<dbReference type="HAMAP" id="MF_00394">
    <property type="entry name" value="NAD_Glyc3P_dehydrog"/>
    <property type="match status" value="1"/>
</dbReference>
<dbReference type="GO" id="GO:0005975">
    <property type="term" value="P:carbohydrate metabolic process"/>
    <property type="evidence" value="ECO:0007669"/>
    <property type="project" value="InterPro"/>
</dbReference>
<feature type="binding site" evidence="13">
    <location>
        <position position="186"/>
    </location>
    <ligand>
        <name>sn-glycerol 3-phosphate</name>
        <dbReference type="ChEBI" id="CHEBI:57597"/>
    </ligand>
</feature>
<dbReference type="EC" id="1.1.1.94" evidence="10 13"/>
<evidence type="ECO:0000256" key="10">
    <source>
        <dbReference type="ARBA" id="ARBA00066687"/>
    </source>
</evidence>
<evidence type="ECO:0000256" key="6">
    <source>
        <dbReference type="ARBA" id="ARBA00023098"/>
    </source>
</evidence>
<feature type="binding site" evidence="13">
    <location>
        <position position="6"/>
    </location>
    <ligand>
        <name>NADPH</name>
        <dbReference type="ChEBI" id="CHEBI:57783"/>
    </ligand>
</feature>
<evidence type="ECO:0000256" key="3">
    <source>
        <dbReference type="ARBA" id="ARBA00022857"/>
    </source>
</evidence>
<keyword evidence="4 13" id="KW-0560">Oxidoreductase</keyword>
<evidence type="ECO:0000259" key="19">
    <source>
        <dbReference type="Pfam" id="PF07479"/>
    </source>
</evidence>
<dbReference type="InterPro" id="IPR011128">
    <property type="entry name" value="G3P_DH_NAD-dep_N"/>
</dbReference>
<dbReference type="GO" id="GO:0051287">
    <property type="term" value="F:NAD binding"/>
    <property type="evidence" value="ECO:0007669"/>
    <property type="project" value="InterPro"/>
</dbReference>
<dbReference type="InterPro" id="IPR008927">
    <property type="entry name" value="6-PGluconate_DH-like_C_sf"/>
</dbReference>
<comment type="pathway">
    <text evidence="13">Membrane lipid metabolism; glycerophospholipid metabolism.</text>
</comment>
<dbReference type="Gene3D" id="3.40.50.720">
    <property type="entry name" value="NAD(P)-binding Rossmann-like Domain"/>
    <property type="match status" value="1"/>
</dbReference>
<dbReference type="NCBIfam" id="NF000942">
    <property type="entry name" value="PRK00094.1-4"/>
    <property type="match status" value="1"/>
</dbReference>